<proteinExistence type="predicted"/>
<dbReference type="InterPro" id="IPR049449">
    <property type="entry name" value="TesB_ACOT8-like_N"/>
</dbReference>
<dbReference type="EMBL" id="UEGS01000001">
    <property type="protein sequence ID" value="SRX82588.1"/>
    <property type="molecule type" value="Genomic_DNA"/>
</dbReference>
<evidence type="ECO:0000313" key="6">
    <source>
        <dbReference type="Proteomes" id="UP000252008"/>
    </source>
</evidence>
<evidence type="ECO:0000313" key="5">
    <source>
        <dbReference type="EMBL" id="SRX82588.1"/>
    </source>
</evidence>
<dbReference type="Proteomes" id="UP000466554">
    <property type="component" value="Chromosome"/>
</dbReference>
<evidence type="ECO:0000256" key="1">
    <source>
        <dbReference type="SAM" id="MobiDB-lite"/>
    </source>
</evidence>
<evidence type="ECO:0000259" key="3">
    <source>
        <dbReference type="Pfam" id="PF20789"/>
    </source>
</evidence>
<keyword evidence="6" id="KW-1185">Reference proteome</keyword>
<feature type="domain" description="Acyl-CoA thioesterase-like N-terminal HotDog" evidence="2">
    <location>
        <begin position="26"/>
        <end position="108"/>
    </location>
</feature>
<dbReference type="STRING" id="39692.BST38_26725"/>
<organism evidence="5 6">
    <name type="scientific">Mycolicibacterium parafortuitum</name>
    <name type="common">Mycobacterium parafortuitum</name>
    <dbReference type="NCBI Taxonomy" id="39692"/>
    <lineage>
        <taxon>Bacteria</taxon>
        <taxon>Bacillati</taxon>
        <taxon>Actinomycetota</taxon>
        <taxon>Actinomycetes</taxon>
        <taxon>Mycobacteriales</taxon>
        <taxon>Mycobacteriaceae</taxon>
        <taxon>Mycolicibacterium</taxon>
    </lineage>
</organism>
<dbReference type="PANTHER" id="PTHR38110:SF1">
    <property type="entry name" value="THIOESTERASE DOMAIN-CONTAINING PROTEIN"/>
    <property type="match status" value="1"/>
</dbReference>
<dbReference type="InterPro" id="IPR049450">
    <property type="entry name" value="ACOT8-like_C"/>
</dbReference>
<reference evidence="5 6" key="1">
    <citation type="submission" date="2018-05" db="EMBL/GenBank/DDBJ databases">
        <authorList>
            <consortium name="IHU Genomes"/>
        </authorList>
    </citation>
    <scope>NUCLEOTIDE SEQUENCE [LARGE SCALE GENOMIC DNA]</scope>
    <source>
        <strain evidence="5 6">P7335</strain>
    </source>
</reference>
<dbReference type="Gene3D" id="2.40.160.210">
    <property type="entry name" value="Acyl-CoA thioesterase, double hotdog domain"/>
    <property type="match status" value="1"/>
</dbReference>
<dbReference type="Pfam" id="PF20789">
    <property type="entry name" value="4HBT_3C"/>
    <property type="match status" value="1"/>
</dbReference>
<dbReference type="PANTHER" id="PTHR38110">
    <property type="entry name" value="CHROMOSOME 23, WHOLE GENOME SHOTGUN SEQUENCE"/>
    <property type="match status" value="1"/>
</dbReference>
<dbReference type="RefSeq" id="WP_110782005.1">
    <property type="nucleotide sequence ID" value="NZ_AP022598.1"/>
</dbReference>
<evidence type="ECO:0000313" key="7">
    <source>
        <dbReference type="Proteomes" id="UP000466554"/>
    </source>
</evidence>
<sequence>MATHPFDEALELSPGDAGTLTGKTSPDWANMVGPFGGMTAATLLRAVEVQPERLGHPVALTVNFTAPVADGAFDVRATAVRTNRSNQHWSVELSQDGEIKTTATAVFGHRRDTWADIERQRPPAPGPEEVPAEGLPEAIVWARNYDMRHVDGAPPLDGQPRPSSASTLWVRDSRGRAMDYAALTAFSDIFYPRVYRRLGAPLPAGTISMTAYFHADAPEIASVGDDFILGRAQANRFAGGYFDQSAELWSRSGDLLATTHQLVYFKT</sequence>
<feature type="domain" description="Acyl-CoA thioesterase-like C-terminal" evidence="3">
    <location>
        <begin position="127"/>
        <end position="264"/>
    </location>
</feature>
<reference evidence="4" key="3">
    <citation type="submission" date="2020-02" db="EMBL/GenBank/DDBJ databases">
        <authorList>
            <person name="Matsumoto Y."/>
            <person name="Motooka D."/>
            <person name="Nakamura S."/>
        </authorList>
    </citation>
    <scope>NUCLEOTIDE SEQUENCE</scope>
    <source>
        <strain evidence="4">JCM 6367</strain>
    </source>
</reference>
<dbReference type="InterPro" id="IPR052389">
    <property type="entry name" value="Sec_Metab_Biosynth-Assoc"/>
</dbReference>
<reference evidence="4 7" key="2">
    <citation type="journal article" date="2019" name="Emerg. Microbes Infect.">
        <title>Comprehensive subspecies identification of 175 nontuberculous mycobacteria species based on 7547 genomic profiles.</title>
        <authorList>
            <person name="Matsumoto Y."/>
            <person name="Kinjo T."/>
            <person name="Motooka D."/>
            <person name="Nabeya D."/>
            <person name="Jung N."/>
            <person name="Uechi K."/>
            <person name="Horii T."/>
            <person name="Iida T."/>
            <person name="Fujita J."/>
            <person name="Nakamura S."/>
        </authorList>
    </citation>
    <scope>NUCLEOTIDE SEQUENCE [LARGE SCALE GENOMIC DNA]</scope>
    <source>
        <strain evidence="4 7">JCM 6367</strain>
    </source>
</reference>
<evidence type="ECO:0000313" key="4">
    <source>
        <dbReference type="EMBL" id="BBY76914.1"/>
    </source>
</evidence>
<dbReference type="InterPro" id="IPR029069">
    <property type="entry name" value="HotDog_dom_sf"/>
</dbReference>
<dbReference type="Pfam" id="PF13622">
    <property type="entry name" value="4HBT_3"/>
    <property type="match status" value="1"/>
</dbReference>
<gene>
    <name evidence="5" type="ORF">MPP7335_04353</name>
    <name evidence="4" type="ORF">MPRF_38130</name>
</gene>
<dbReference type="InterPro" id="IPR042171">
    <property type="entry name" value="Acyl-CoA_hotdog"/>
</dbReference>
<dbReference type="SUPFAM" id="SSF54637">
    <property type="entry name" value="Thioesterase/thiol ester dehydrase-isomerase"/>
    <property type="match status" value="2"/>
</dbReference>
<dbReference type="Proteomes" id="UP000252008">
    <property type="component" value="Unassembled WGS sequence"/>
</dbReference>
<dbReference type="EMBL" id="AP022598">
    <property type="protein sequence ID" value="BBY76914.1"/>
    <property type="molecule type" value="Genomic_DNA"/>
</dbReference>
<dbReference type="AlphaFoldDB" id="A0A375YN63"/>
<name>A0A375YN63_MYCPF</name>
<evidence type="ECO:0000259" key="2">
    <source>
        <dbReference type="Pfam" id="PF13622"/>
    </source>
</evidence>
<feature type="region of interest" description="Disordered" evidence="1">
    <location>
        <begin position="1"/>
        <end position="23"/>
    </location>
</feature>
<protein>
    <submittedName>
        <fullName evidence="4 5">Acyl-CoA thioesterase</fullName>
    </submittedName>
</protein>
<accession>A0A375YN63</accession>